<gene>
    <name evidence="2" type="ORF">BLEM_1017</name>
</gene>
<dbReference type="RefSeq" id="WP_072724061.1">
    <property type="nucleotide sequence ID" value="NZ_BDIS01000004.1"/>
</dbReference>
<dbReference type="AlphaFoldDB" id="A0A261FTE8"/>
<dbReference type="STRING" id="1603886.GCA_001895165_00424"/>
<evidence type="ECO:0000313" key="3">
    <source>
        <dbReference type="Proteomes" id="UP000216352"/>
    </source>
</evidence>
<protein>
    <submittedName>
        <fullName evidence="2">Uncharacterized protein</fullName>
    </submittedName>
</protein>
<dbReference type="Proteomes" id="UP000216352">
    <property type="component" value="Unassembled WGS sequence"/>
</dbReference>
<reference evidence="2 3" key="1">
    <citation type="journal article" date="2017" name="BMC Genomics">
        <title>Comparative genomic and phylogenomic analyses of the Bifidobacteriaceae family.</title>
        <authorList>
            <person name="Lugli G.A."/>
            <person name="Milani C."/>
            <person name="Turroni F."/>
            <person name="Duranti S."/>
            <person name="Mancabelli L."/>
            <person name="Mangifesta M."/>
            <person name="Ferrario C."/>
            <person name="Modesto M."/>
            <person name="Mattarelli P."/>
            <person name="Jiri K."/>
            <person name="van Sinderen D."/>
            <person name="Ventura M."/>
        </authorList>
    </citation>
    <scope>NUCLEOTIDE SEQUENCE [LARGE SCALE GENOMIC DNA]</scope>
    <source>
        <strain evidence="2 3">DSM 28807</strain>
    </source>
</reference>
<organism evidence="2 3">
    <name type="scientific">Bifidobacterium lemurum</name>
    <dbReference type="NCBI Taxonomy" id="1603886"/>
    <lineage>
        <taxon>Bacteria</taxon>
        <taxon>Bacillati</taxon>
        <taxon>Actinomycetota</taxon>
        <taxon>Actinomycetes</taxon>
        <taxon>Bifidobacteriales</taxon>
        <taxon>Bifidobacteriaceae</taxon>
        <taxon>Bifidobacterium</taxon>
    </lineage>
</organism>
<dbReference type="OrthoDB" id="3238994at2"/>
<evidence type="ECO:0000313" key="2">
    <source>
        <dbReference type="EMBL" id="OZG62471.1"/>
    </source>
</evidence>
<evidence type="ECO:0000256" key="1">
    <source>
        <dbReference type="SAM" id="MobiDB-lite"/>
    </source>
</evidence>
<proteinExistence type="predicted"/>
<dbReference type="EMBL" id="MWWX01000005">
    <property type="protein sequence ID" value="OZG62471.1"/>
    <property type="molecule type" value="Genomic_DNA"/>
</dbReference>
<accession>A0A261FTE8</accession>
<sequence>MAKPSERNRAMRELADESVDAEIEALRAKRDSLRAVGVKLDDLRWAIEQFRVAADDFIATSGSTRRYLQDTLKIDKREMNIVWPPTGKRKNEASDEPQPPADQVESQDHGQSDYSVSGESGFVPGYAG</sequence>
<keyword evidence="3" id="KW-1185">Reference proteome</keyword>
<feature type="region of interest" description="Disordered" evidence="1">
    <location>
        <begin position="83"/>
        <end position="128"/>
    </location>
</feature>
<name>A0A261FTE8_9BIFI</name>
<comment type="caution">
    <text evidence="2">The sequence shown here is derived from an EMBL/GenBank/DDBJ whole genome shotgun (WGS) entry which is preliminary data.</text>
</comment>